<evidence type="ECO:0000256" key="5">
    <source>
        <dbReference type="RuleBase" id="RU000454"/>
    </source>
</evidence>
<gene>
    <name evidence="8" type="ORF">KHLLAP_LOCUS8694</name>
</gene>
<feature type="disulfide bond" evidence="4">
    <location>
        <begin position="374"/>
        <end position="408"/>
    </location>
</feature>
<dbReference type="PRINTS" id="PR00792">
    <property type="entry name" value="PEPSIN"/>
</dbReference>
<comment type="caution">
    <text evidence="8">The sequence shown here is derived from an EMBL/GenBank/DDBJ whole genome shotgun (WGS) entry which is preliminary data.</text>
</comment>
<protein>
    <submittedName>
        <fullName evidence="8">Uu.00g094120.m01.CDS01</fullName>
    </submittedName>
</protein>
<accession>A0AAI8VNK4</accession>
<name>A0AAI8VNK4_9PEZI</name>
<feature type="signal peptide" evidence="6">
    <location>
        <begin position="1"/>
        <end position="20"/>
    </location>
</feature>
<feature type="domain" description="Peptidase A1" evidence="7">
    <location>
        <begin position="97"/>
        <end position="445"/>
    </location>
</feature>
<dbReference type="PANTHER" id="PTHR47966">
    <property type="entry name" value="BETA-SITE APP-CLEAVING ENZYME, ISOFORM A-RELATED"/>
    <property type="match status" value="1"/>
</dbReference>
<dbReference type="GO" id="GO:0004190">
    <property type="term" value="F:aspartic-type endopeptidase activity"/>
    <property type="evidence" value="ECO:0007669"/>
    <property type="project" value="UniProtKB-KW"/>
</dbReference>
<evidence type="ECO:0000256" key="4">
    <source>
        <dbReference type="PIRSR" id="PIRSR601461-2"/>
    </source>
</evidence>
<evidence type="ECO:0000256" key="6">
    <source>
        <dbReference type="SAM" id="SignalP"/>
    </source>
</evidence>
<keyword evidence="4" id="KW-1015">Disulfide bond</keyword>
<dbReference type="PANTHER" id="PTHR47966:SF47">
    <property type="entry name" value="ENDOPEPTIDASE, PUTATIVE (AFU_ORTHOLOGUE AFUA_3G01220)-RELATED"/>
    <property type="match status" value="1"/>
</dbReference>
<dbReference type="GO" id="GO:0006508">
    <property type="term" value="P:proteolysis"/>
    <property type="evidence" value="ECO:0007669"/>
    <property type="project" value="UniProtKB-KW"/>
</dbReference>
<dbReference type="InterPro" id="IPR001461">
    <property type="entry name" value="Aspartic_peptidase_A1"/>
</dbReference>
<dbReference type="InterPro" id="IPR021109">
    <property type="entry name" value="Peptidase_aspartic_dom_sf"/>
</dbReference>
<keyword evidence="2 5" id="KW-0064">Aspartyl protease</keyword>
<proteinExistence type="inferred from homology"/>
<sequence>MARFALQALLGSLTLGVGTAVPVDNLLQQTRNHAAKVGLATTDNYHTLSRIQRPPGVSRTLDNLRQNQVMNDDSYPVALGDDDSGGVDHITAELNQVEYVMQVGFEADKYSMIPDTGSSDTWVVQEGFECFDPNYGQEEPPEYCAFGTLFKGDFPEGKIAIQHLDISYLSGDHLSGPMGYAEQVLTTLECITVAGVTIPKQQFALVNVAAWGGDGMTSGILGLGLPGLTDAFTGNDTSKDSASNLVNYSPLIETMGTSKAADPVLSFAMSREENRSYIAFGGVPPVPTGPYTTVPIQKATTNTGKTDYFYYSIKVDSMHWSSHTLNQTATHLPTMVVDSGTTINLFPGNIAAAINAAYVPRATQESSMVWSVPCDAVPPTLDIVIGGKAIRTHSSSMILPETEQAGRCLSGIGAGPTGSYILGDTFLQEIVAVFDISEKMELKFAQRID</sequence>
<feature type="active site" evidence="3">
    <location>
        <position position="115"/>
    </location>
</feature>
<dbReference type="AlphaFoldDB" id="A0AAI8VNK4"/>
<dbReference type="Proteomes" id="UP001295740">
    <property type="component" value="Unassembled WGS sequence"/>
</dbReference>
<evidence type="ECO:0000256" key="2">
    <source>
        <dbReference type="ARBA" id="ARBA00022750"/>
    </source>
</evidence>
<evidence type="ECO:0000259" key="7">
    <source>
        <dbReference type="PROSITE" id="PS51767"/>
    </source>
</evidence>
<dbReference type="InterPro" id="IPR034164">
    <property type="entry name" value="Pepsin-like_dom"/>
</dbReference>
<dbReference type="PROSITE" id="PS51767">
    <property type="entry name" value="PEPTIDASE_A1"/>
    <property type="match status" value="1"/>
</dbReference>
<reference evidence="8" key="1">
    <citation type="submission" date="2023-10" db="EMBL/GenBank/DDBJ databases">
        <authorList>
            <person name="Hackl T."/>
        </authorList>
    </citation>
    <scope>NUCLEOTIDE SEQUENCE</scope>
</reference>
<evidence type="ECO:0000313" key="8">
    <source>
        <dbReference type="EMBL" id="CAJ2508226.1"/>
    </source>
</evidence>
<dbReference type="InterPro" id="IPR033121">
    <property type="entry name" value="PEPTIDASE_A1"/>
</dbReference>
<keyword evidence="6" id="KW-0732">Signal</keyword>
<keyword evidence="9" id="KW-1185">Reference proteome</keyword>
<dbReference type="PROSITE" id="PS00141">
    <property type="entry name" value="ASP_PROTEASE"/>
    <property type="match status" value="1"/>
</dbReference>
<dbReference type="SUPFAM" id="SSF50630">
    <property type="entry name" value="Acid proteases"/>
    <property type="match status" value="1"/>
</dbReference>
<feature type="chain" id="PRO_5042480666" evidence="6">
    <location>
        <begin position="21"/>
        <end position="449"/>
    </location>
</feature>
<keyword evidence="5" id="KW-0378">Hydrolase</keyword>
<dbReference type="InterPro" id="IPR001969">
    <property type="entry name" value="Aspartic_peptidase_AS"/>
</dbReference>
<organism evidence="8 9">
    <name type="scientific">Anthostomella pinea</name>
    <dbReference type="NCBI Taxonomy" id="933095"/>
    <lineage>
        <taxon>Eukaryota</taxon>
        <taxon>Fungi</taxon>
        <taxon>Dikarya</taxon>
        <taxon>Ascomycota</taxon>
        <taxon>Pezizomycotina</taxon>
        <taxon>Sordariomycetes</taxon>
        <taxon>Xylariomycetidae</taxon>
        <taxon>Xylariales</taxon>
        <taxon>Xylariaceae</taxon>
        <taxon>Anthostomella</taxon>
    </lineage>
</organism>
<keyword evidence="5" id="KW-0645">Protease</keyword>
<dbReference type="CDD" id="cd05471">
    <property type="entry name" value="pepsin_like"/>
    <property type="match status" value="1"/>
</dbReference>
<feature type="active site" evidence="3">
    <location>
        <position position="338"/>
    </location>
</feature>
<comment type="similarity">
    <text evidence="1 5">Belongs to the peptidase A1 family.</text>
</comment>
<dbReference type="Pfam" id="PF00026">
    <property type="entry name" value="Asp"/>
    <property type="match status" value="1"/>
</dbReference>
<dbReference type="Gene3D" id="2.40.70.10">
    <property type="entry name" value="Acid Proteases"/>
    <property type="match status" value="2"/>
</dbReference>
<evidence type="ECO:0000313" key="9">
    <source>
        <dbReference type="Proteomes" id="UP001295740"/>
    </source>
</evidence>
<evidence type="ECO:0000256" key="1">
    <source>
        <dbReference type="ARBA" id="ARBA00007447"/>
    </source>
</evidence>
<dbReference type="GO" id="GO:0000324">
    <property type="term" value="C:fungal-type vacuole"/>
    <property type="evidence" value="ECO:0007669"/>
    <property type="project" value="TreeGrafter"/>
</dbReference>
<evidence type="ECO:0000256" key="3">
    <source>
        <dbReference type="PIRSR" id="PIRSR601461-1"/>
    </source>
</evidence>
<dbReference type="EMBL" id="CAUWAG010000010">
    <property type="protein sequence ID" value="CAJ2508226.1"/>
    <property type="molecule type" value="Genomic_DNA"/>
</dbReference>